<evidence type="ECO:0000313" key="3">
    <source>
        <dbReference type="Proteomes" id="UP000823399"/>
    </source>
</evidence>
<feature type="compositionally biased region" description="Low complexity" evidence="1">
    <location>
        <begin position="217"/>
        <end position="240"/>
    </location>
</feature>
<name>A0A9P7JUJ2_9AGAM</name>
<protein>
    <submittedName>
        <fullName evidence="2">Uncharacterized protein</fullName>
    </submittedName>
</protein>
<reference evidence="2" key="1">
    <citation type="journal article" date="2020" name="New Phytol.">
        <title>Comparative genomics reveals dynamic genome evolution in host specialist ectomycorrhizal fungi.</title>
        <authorList>
            <person name="Lofgren L.A."/>
            <person name="Nguyen N.H."/>
            <person name="Vilgalys R."/>
            <person name="Ruytinx J."/>
            <person name="Liao H.L."/>
            <person name="Branco S."/>
            <person name="Kuo A."/>
            <person name="LaButti K."/>
            <person name="Lipzen A."/>
            <person name="Andreopoulos W."/>
            <person name="Pangilinan J."/>
            <person name="Riley R."/>
            <person name="Hundley H."/>
            <person name="Na H."/>
            <person name="Barry K."/>
            <person name="Grigoriev I.V."/>
            <person name="Stajich J.E."/>
            <person name="Kennedy P.G."/>
        </authorList>
    </citation>
    <scope>NUCLEOTIDE SEQUENCE</scope>
    <source>
        <strain evidence="2">FC423</strain>
    </source>
</reference>
<dbReference type="AlphaFoldDB" id="A0A9P7JUJ2"/>
<sequence length="305" mass="33640">MLCWVVNGYCSGSVLCHFGGMAPKRCHAEPKHYRVRYVKIYGTWWTVDGCFWMAGAIGRSSVGKRARIYIVKRGKLRAHCAMRGKAAPHVGIAVGSIQSDATMQIWVCVQVFLPGINNPVRVNLRVSRRRSGCWDPTNPKERPLKGQEPRERHSNWPKDRARGEDIECEYIQTENGNDVSWLARMGRGAGIIISDLYPYHTHTRTPHLHGSLVGSTPSARQPQSPEPAPASSSAHELSPAQKTQDPPPPTVLTPELNLGQSFNSGTAKSEALDLKLVKAALLVDATSEGGIVNLYLGVRERPLSY</sequence>
<dbReference type="RefSeq" id="XP_041292978.1">
    <property type="nucleotide sequence ID" value="XM_041433688.1"/>
</dbReference>
<feature type="compositionally biased region" description="Basic and acidic residues" evidence="1">
    <location>
        <begin position="138"/>
        <end position="160"/>
    </location>
</feature>
<dbReference type="GeneID" id="64695947"/>
<proteinExistence type="predicted"/>
<feature type="region of interest" description="Disordered" evidence="1">
    <location>
        <begin position="131"/>
        <end position="160"/>
    </location>
</feature>
<dbReference type="Proteomes" id="UP000823399">
    <property type="component" value="Unassembled WGS sequence"/>
</dbReference>
<accession>A0A9P7JUJ2</accession>
<evidence type="ECO:0000313" key="2">
    <source>
        <dbReference type="EMBL" id="KAG2108533.1"/>
    </source>
</evidence>
<feature type="region of interest" description="Disordered" evidence="1">
    <location>
        <begin position="207"/>
        <end position="259"/>
    </location>
</feature>
<gene>
    <name evidence="2" type="ORF">F5147DRAFT_652882</name>
</gene>
<dbReference type="EMBL" id="JABBWM010000027">
    <property type="protein sequence ID" value="KAG2108533.1"/>
    <property type="molecule type" value="Genomic_DNA"/>
</dbReference>
<comment type="caution">
    <text evidence="2">The sequence shown here is derived from an EMBL/GenBank/DDBJ whole genome shotgun (WGS) entry which is preliminary data.</text>
</comment>
<keyword evidence="3" id="KW-1185">Reference proteome</keyword>
<evidence type="ECO:0000256" key="1">
    <source>
        <dbReference type="SAM" id="MobiDB-lite"/>
    </source>
</evidence>
<organism evidence="2 3">
    <name type="scientific">Suillus discolor</name>
    <dbReference type="NCBI Taxonomy" id="1912936"/>
    <lineage>
        <taxon>Eukaryota</taxon>
        <taxon>Fungi</taxon>
        <taxon>Dikarya</taxon>
        <taxon>Basidiomycota</taxon>
        <taxon>Agaricomycotina</taxon>
        <taxon>Agaricomycetes</taxon>
        <taxon>Agaricomycetidae</taxon>
        <taxon>Boletales</taxon>
        <taxon>Suillineae</taxon>
        <taxon>Suillaceae</taxon>
        <taxon>Suillus</taxon>
    </lineage>
</organism>